<reference evidence="1 2" key="1">
    <citation type="submission" date="2021-06" db="EMBL/GenBank/DDBJ databases">
        <authorList>
            <person name="Palmer J.M."/>
        </authorList>
    </citation>
    <scope>NUCLEOTIDE SEQUENCE [LARGE SCALE GENOMIC DNA]</scope>
    <source>
        <strain evidence="1 2">CL_MEX2019</strain>
        <tissue evidence="1">Muscle</tissue>
    </source>
</reference>
<name>A0ABU7E468_9TELE</name>
<feature type="non-terminal residue" evidence="1">
    <location>
        <position position="103"/>
    </location>
</feature>
<evidence type="ECO:0000313" key="1">
    <source>
        <dbReference type="EMBL" id="MED6282051.1"/>
    </source>
</evidence>
<keyword evidence="2" id="KW-1185">Reference proteome</keyword>
<gene>
    <name evidence="1" type="ORF">CHARACLAT_027985</name>
</gene>
<evidence type="ECO:0000313" key="2">
    <source>
        <dbReference type="Proteomes" id="UP001352852"/>
    </source>
</evidence>
<accession>A0ABU7E468</accession>
<comment type="caution">
    <text evidence="1">The sequence shown here is derived from an EMBL/GenBank/DDBJ whole genome shotgun (WGS) entry which is preliminary data.</text>
</comment>
<organism evidence="1 2">
    <name type="scientific">Characodon lateralis</name>
    <dbReference type="NCBI Taxonomy" id="208331"/>
    <lineage>
        <taxon>Eukaryota</taxon>
        <taxon>Metazoa</taxon>
        <taxon>Chordata</taxon>
        <taxon>Craniata</taxon>
        <taxon>Vertebrata</taxon>
        <taxon>Euteleostomi</taxon>
        <taxon>Actinopterygii</taxon>
        <taxon>Neopterygii</taxon>
        <taxon>Teleostei</taxon>
        <taxon>Neoteleostei</taxon>
        <taxon>Acanthomorphata</taxon>
        <taxon>Ovalentaria</taxon>
        <taxon>Atherinomorphae</taxon>
        <taxon>Cyprinodontiformes</taxon>
        <taxon>Goodeidae</taxon>
        <taxon>Characodon</taxon>
    </lineage>
</organism>
<sequence length="103" mass="11250">MLQQGFYQELTKGHTSLLPCSEKVLGSTPGQGSFCMAAWSVHVLPVHAWVLTGYSNFLPLSKDMTVRLTGLSKLPLGVCLSCMSLCCPVMEEAVQNQNQKSFI</sequence>
<dbReference type="Proteomes" id="UP001352852">
    <property type="component" value="Unassembled WGS sequence"/>
</dbReference>
<proteinExistence type="predicted"/>
<dbReference type="EMBL" id="JAHUTJ010044634">
    <property type="protein sequence ID" value="MED6282051.1"/>
    <property type="molecule type" value="Genomic_DNA"/>
</dbReference>
<protein>
    <submittedName>
        <fullName evidence="1">Uncharacterized protein</fullName>
    </submittedName>
</protein>